<dbReference type="Proteomes" id="UP000290189">
    <property type="component" value="Unassembled WGS sequence"/>
</dbReference>
<reference evidence="2 4" key="1">
    <citation type="submission" date="2015-02" db="EMBL/GenBank/DDBJ databases">
        <authorList>
            <person name="Chooi Y.-H."/>
        </authorList>
    </citation>
    <scope>NUCLEOTIDE SEQUENCE [LARGE SCALE GENOMIC DNA]</scope>
    <source>
        <strain evidence="2">E3</strain>
    </source>
</reference>
<evidence type="ECO:0000256" key="1">
    <source>
        <dbReference type="SAM" id="Phobius"/>
    </source>
</evidence>
<keyword evidence="1" id="KW-1133">Transmembrane helix</keyword>
<keyword evidence="3" id="KW-0496">Mitochondrion</keyword>
<geneLocation type="mitochondrion" evidence="3"/>
<feature type="transmembrane region" description="Helical" evidence="1">
    <location>
        <begin position="17"/>
        <end position="35"/>
    </location>
</feature>
<dbReference type="Proteomes" id="UP000039324">
    <property type="component" value="Unassembled WGS sequence"/>
</dbReference>
<dbReference type="InterPro" id="IPR044926">
    <property type="entry name" value="RGS_subdomain_2"/>
</dbReference>
<reference evidence="3 5" key="2">
    <citation type="submission" date="2018-03" db="EMBL/GenBank/DDBJ databases">
        <authorList>
            <person name="Fogelqvist J."/>
        </authorList>
    </citation>
    <scope>NUCLEOTIDE SEQUENCE [LARGE SCALE GENOMIC DNA]</scope>
</reference>
<dbReference type="SUPFAM" id="SSF48097">
    <property type="entry name" value="Regulator of G-protein signaling, RGS"/>
    <property type="match status" value="1"/>
</dbReference>
<feature type="transmembrane region" description="Helical" evidence="1">
    <location>
        <begin position="132"/>
        <end position="154"/>
    </location>
</feature>
<evidence type="ECO:0000313" key="2">
    <source>
        <dbReference type="EMBL" id="CEO97711.1"/>
    </source>
</evidence>
<dbReference type="EMBL" id="CDSF01000080">
    <property type="protein sequence ID" value="CEO97711.1"/>
    <property type="molecule type" value="Genomic_DNA"/>
</dbReference>
<keyword evidence="1" id="KW-0472">Membrane</keyword>
<keyword evidence="1" id="KW-0812">Transmembrane</keyword>
<evidence type="ECO:0000313" key="4">
    <source>
        <dbReference type="Proteomes" id="UP000039324"/>
    </source>
</evidence>
<feature type="transmembrane region" description="Helical" evidence="1">
    <location>
        <begin position="47"/>
        <end position="72"/>
    </location>
</feature>
<evidence type="ECO:0000313" key="3">
    <source>
        <dbReference type="EMBL" id="SPQ98256.1"/>
    </source>
</evidence>
<dbReference type="EMBL" id="OVEO01000009">
    <property type="protein sequence ID" value="SPQ98256.1"/>
    <property type="molecule type" value="Genomic_DNA"/>
</dbReference>
<proteinExistence type="predicted"/>
<sequence>MATGTLDLSDTSVLCRVLSSLFAAVYMPASLAWLWQRRTCDPIGQRNPLLVFMGGAATFSYIIIDFLANAVLIDYIPLFIRFSVLYSLMPLALQALIARGLHLFFIHSYQHELQAQSGTWFQDHRYLVSTRFALRVIGLVQAVDLIPVFIVMAMDASFLHVDPNTVIFSSHPTPVLIVLIGNILVTAIHILALARISFLLGPIRDVFGIRQEMSHVNRMGGIGVLAYVIIKFGLPRLSTLSLDMFVLHAALHALFVLTVCMPLYLSYTPAWKQDRALGQNTTAFERFLMNESVRDAVRPVMVQTFCLELLLFLQAEQQYRQMFTTVPRADQATIDAAGRRIIKDFIVENASLQVNISDVAAKPFRPVKRRRISLARPSTVMMTEIMTEFTVETFDRPRKEVVQLIQANIMTRIKSDPALNRVWEDFLERNRQTLVLRSEANPYPVTVTVLPP</sequence>
<feature type="transmembrane region" description="Helical" evidence="1">
    <location>
        <begin position="215"/>
        <end position="234"/>
    </location>
</feature>
<protein>
    <recommendedName>
        <fullName evidence="6">RGS domain-containing protein</fullName>
    </recommendedName>
</protein>
<dbReference type="InterPro" id="IPR036305">
    <property type="entry name" value="RGS_sf"/>
</dbReference>
<feature type="transmembrane region" description="Helical" evidence="1">
    <location>
        <begin position="174"/>
        <end position="194"/>
    </location>
</feature>
<organism evidence="2 4">
    <name type="scientific">Plasmodiophora brassicae</name>
    <name type="common">Clubroot disease agent</name>
    <dbReference type="NCBI Taxonomy" id="37360"/>
    <lineage>
        <taxon>Eukaryota</taxon>
        <taxon>Sar</taxon>
        <taxon>Rhizaria</taxon>
        <taxon>Endomyxa</taxon>
        <taxon>Phytomyxea</taxon>
        <taxon>Plasmodiophorida</taxon>
        <taxon>Plasmodiophoridae</taxon>
        <taxon>Plasmodiophora</taxon>
    </lineage>
</organism>
<gene>
    <name evidence="2" type="ORF">PBRA_005825</name>
    <name evidence="3" type="ORF">PLBR_LOCUS5471</name>
</gene>
<dbReference type="Gene3D" id="1.10.167.10">
    <property type="entry name" value="Regulator of G-protein Signalling 4, domain 2"/>
    <property type="match status" value="1"/>
</dbReference>
<evidence type="ECO:0008006" key="6">
    <source>
        <dbReference type="Google" id="ProtNLM"/>
    </source>
</evidence>
<evidence type="ECO:0000313" key="5">
    <source>
        <dbReference type="Proteomes" id="UP000290189"/>
    </source>
</evidence>
<accession>A0A0G4IRJ1</accession>
<keyword evidence="4" id="KW-1185">Reference proteome</keyword>
<dbReference type="AlphaFoldDB" id="A0A0G4IRJ1"/>
<feature type="transmembrane region" description="Helical" evidence="1">
    <location>
        <begin position="246"/>
        <end position="265"/>
    </location>
</feature>
<name>A0A0G4IRJ1_PLABS</name>